<feature type="domain" description="HTH tetR-type" evidence="5">
    <location>
        <begin position="20"/>
        <end position="80"/>
    </location>
</feature>
<keyword evidence="2 4" id="KW-0238">DNA-binding</keyword>
<dbReference type="PANTHER" id="PTHR30055:SF243">
    <property type="entry name" value="HTH-TYPE TRANSCRIPTIONAL REGULATOR RV1816"/>
    <property type="match status" value="1"/>
</dbReference>
<organism evidence="6 7">
    <name type="scientific">Paenarthrobacter histidinolovorans</name>
    <dbReference type="NCBI Taxonomy" id="43664"/>
    <lineage>
        <taxon>Bacteria</taxon>
        <taxon>Bacillati</taxon>
        <taxon>Actinomycetota</taxon>
        <taxon>Actinomycetes</taxon>
        <taxon>Micrococcales</taxon>
        <taxon>Micrococcaceae</taxon>
        <taxon>Paenarthrobacter</taxon>
    </lineage>
</organism>
<sequence length="243" mass="25981">MPPAETSKSKATTPRERARAQTLVDIVRIGREHLAVHGAAALSLRAVARDLGVVSSAVYRYVQNRDELLTLLLIDGYNELGDHVDAAVDAVPDDDFAAQFKALGHAVRHWALREPASYALLFGSPVPGYQAPGERTTVPGTRVIFRLVGIFDAAQRAGALDAQVGPAVVIPPALAADLEAIRSELKLSVSDSSLARGVLVWTSVFGAISFEVFGQYGQDTFKARDELFEHQLAVLQGVAGLQG</sequence>
<keyword evidence="7" id="KW-1185">Reference proteome</keyword>
<dbReference type="SUPFAM" id="SSF46689">
    <property type="entry name" value="Homeodomain-like"/>
    <property type="match status" value="1"/>
</dbReference>
<proteinExistence type="predicted"/>
<keyword evidence="1" id="KW-0805">Transcription regulation</keyword>
<evidence type="ECO:0000313" key="7">
    <source>
        <dbReference type="Proteomes" id="UP001620520"/>
    </source>
</evidence>
<name>A0ABW8N132_9MICC</name>
<dbReference type="PROSITE" id="PS50977">
    <property type="entry name" value="HTH_TETR_2"/>
    <property type="match status" value="1"/>
</dbReference>
<dbReference type="EMBL" id="JBIYEW010000003">
    <property type="protein sequence ID" value="MFK4637693.1"/>
    <property type="molecule type" value="Genomic_DNA"/>
</dbReference>
<dbReference type="Proteomes" id="UP001620520">
    <property type="component" value="Unassembled WGS sequence"/>
</dbReference>
<keyword evidence="3" id="KW-0804">Transcription</keyword>
<dbReference type="SUPFAM" id="SSF48498">
    <property type="entry name" value="Tetracyclin repressor-like, C-terminal domain"/>
    <property type="match status" value="1"/>
</dbReference>
<dbReference type="InterPro" id="IPR025996">
    <property type="entry name" value="MT1864/Rv1816-like_C"/>
</dbReference>
<evidence type="ECO:0000256" key="4">
    <source>
        <dbReference type="PROSITE-ProRule" id="PRU00335"/>
    </source>
</evidence>
<gene>
    <name evidence="6" type="ORF">ABIA52_000582</name>
</gene>
<comment type="caution">
    <text evidence="6">The sequence shown here is derived from an EMBL/GenBank/DDBJ whole genome shotgun (WGS) entry which is preliminary data.</text>
</comment>
<dbReference type="InterPro" id="IPR036271">
    <property type="entry name" value="Tet_transcr_reg_TetR-rel_C_sf"/>
</dbReference>
<dbReference type="InterPro" id="IPR050109">
    <property type="entry name" value="HTH-type_TetR-like_transc_reg"/>
</dbReference>
<accession>A0ABW8N132</accession>
<evidence type="ECO:0000313" key="6">
    <source>
        <dbReference type="EMBL" id="MFK4637693.1"/>
    </source>
</evidence>
<dbReference type="PANTHER" id="PTHR30055">
    <property type="entry name" value="HTH-TYPE TRANSCRIPTIONAL REGULATOR RUTR"/>
    <property type="match status" value="1"/>
</dbReference>
<reference evidence="6 7" key="1">
    <citation type="submission" date="2024-10" db="EMBL/GenBank/DDBJ databases">
        <title>Novel secondary metabolite-producing bacteria for plant disease control.</title>
        <authorList>
            <person name="Chevrette M."/>
        </authorList>
    </citation>
    <scope>NUCLEOTIDE SEQUENCE [LARGE SCALE GENOMIC DNA]</scope>
    <source>
        <strain evidence="6 7">J30 TE3557</strain>
    </source>
</reference>
<dbReference type="InterPro" id="IPR001647">
    <property type="entry name" value="HTH_TetR"/>
</dbReference>
<dbReference type="InterPro" id="IPR009057">
    <property type="entry name" value="Homeodomain-like_sf"/>
</dbReference>
<dbReference type="Gene3D" id="1.10.357.10">
    <property type="entry name" value="Tetracycline Repressor, domain 2"/>
    <property type="match status" value="1"/>
</dbReference>
<evidence type="ECO:0000256" key="2">
    <source>
        <dbReference type="ARBA" id="ARBA00023125"/>
    </source>
</evidence>
<evidence type="ECO:0000256" key="1">
    <source>
        <dbReference type="ARBA" id="ARBA00023015"/>
    </source>
</evidence>
<dbReference type="RefSeq" id="WP_404593498.1">
    <property type="nucleotide sequence ID" value="NZ_JBIYEW010000003.1"/>
</dbReference>
<dbReference type="Pfam" id="PF00440">
    <property type="entry name" value="TetR_N"/>
    <property type="match status" value="1"/>
</dbReference>
<feature type="DNA-binding region" description="H-T-H motif" evidence="4">
    <location>
        <begin position="43"/>
        <end position="62"/>
    </location>
</feature>
<protein>
    <submittedName>
        <fullName evidence="6">AcrR family transcriptional regulator</fullName>
    </submittedName>
</protein>
<evidence type="ECO:0000259" key="5">
    <source>
        <dbReference type="PROSITE" id="PS50977"/>
    </source>
</evidence>
<dbReference type="Pfam" id="PF13305">
    <property type="entry name" value="TetR_C_33"/>
    <property type="match status" value="1"/>
</dbReference>
<evidence type="ECO:0000256" key="3">
    <source>
        <dbReference type="ARBA" id="ARBA00023163"/>
    </source>
</evidence>